<dbReference type="EMBL" id="JACDUU010000003">
    <property type="protein sequence ID" value="MBA2871433.1"/>
    <property type="molecule type" value="Genomic_DNA"/>
</dbReference>
<name>A0A7W0BV28_9BACL</name>
<dbReference type="AlphaFoldDB" id="A0A7W0BV28"/>
<dbReference type="Proteomes" id="UP000580891">
    <property type="component" value="Unassembled WGS sequence"/>
</dbReference>
<protein>
    <recommendedName>
        <fullName evidence="3">Immunity protein 70</fullName>
    </recommendedName>
</protein>
<proteinExistence type="predicted"/>
<gene>
    <name evidence="1" type="ORF">HNQ85_001703</name>
</gene>
<evidence type="ECO:0008006" key="3">
    <source>
        <dbReference type="Google" id="ProtNLM"/>
    </source>
</evidence>
<sequence length="138" mass="16107">MPVGFLVDCFFYEVGHPDFLHSFFSTISFHLEEEGWGTKYPLLMNDLYNDKLKWHDVPKARNQLKEIEEQLSKYSPEQVVWDIDDLSKVPPWGDKISSKVTNLANYFATSEGKTFFEVLYNAMDVAEEDKSDIKIIKM</sequence>
<evidence type="ECO:0000313" key="2">
    <source>
        <dbReference type="Proteomes" id="UP000580891"/>
    </source>
</evidence>
<reference evidence="1 2" key="1">
    <citation type="submission" date="2020-07" db="EMBL/GenBank/DDBJ databases">
        <title>Genomic Encyclopedia of Type Strains, Phase IV (KMG-IV): sequencing the most valuable type-strain genomes for metagenomic binning, comparative biology and taxonomic classification.</title>
        <authorList>
            <person name="Goeker M."/>
        </authorList>
    </citation>
    <scope>NUCLEOTIDE SEQUENCE [LARGE SCALE GENOMIC DNA]</scope>
    <source>
        <strain evidence="1 2">DSM 25220</strain>
    </source>
</reference>
<comment type="caution">
    <text evidence="1">The sequence shown here is derived from an EMBL/GenBank/DDBJ whole genome shotgun (WGS) entry which is preliminary data.</text>
</comment>
<dbReference type="RefSeq" id="WP_181537257.1">
    <property type="nucleotide sequence ID" value="NZ_JACDUU010000003.1"/>
</dbReference>
<keyword evidence="2" id="KW-1185">Reference proteome</keyword>
<evidence type="ECO:0000313" key="1">
    <source>
        <dbReference type="EMBL" id="MBA2871433.1"/>
    </source>
</evidence>
<dbReference type="InterPro" id="IPR028185">
    <property type="entry name" value="Imm70"/>
</dbReference>
<dbReference type="Pfam" id="PF15601">
    <property type="entry name" value="Imm70"/>
    <property type="match status" value="1"/>
</dbReference>
<organism evidence="1 2">
    <name type="scientific">[Anoxybacillus] calidus</name>
    <dbReference type="NCBI Taxonomy" id="575178"/>
    <lineage>
        <taxon>Bacteria</taxon>
        <taxon>Bacillati</taxon>
        <taxon>Bacillota</taxon>
        <taxon>Bacilli</taxon>
        <taxon>Bacillales</taxon>
        <taxon>Anoxybacillaceae</taxon>
        <taxon>Paranoxybacillus</taxon>
    </lineage>
</organism>
<accession>A0A7W0BV28</accession>